<dbReference type="Gene3D" id="3.90.215.10">
    <property type="entry name" value="Gamma Fibrinogen, chain A, domain 1"/>
    <property type="match status" value="2"/>
</dbReference>
<dbReference type="EMBL" id="CAUEEQ010026458">
    <property type="protein sequence ID" value="CAJ0947137.1"/>
    <property type="molecule type" value="Genomic_DNA"/>
</dbReference>
<proteinExistence type="predicted"/>
<sequence length="297" mass="33927">MLSMQVYCEMSGNGGWTLIQKHNGEDNLDFFATWNEYQDGFGDLAGRCREEIPDDGHRHIGEEPSGRNLPGSPLAEEMRLRMRRDRTRRHPEKTEEERRGTTSGARRGMGEGSTASIYLDYFTVSFLYIFVFVFKGEHWLGLEYIYALTHQTDRSSKLHISLGDFDGGEAFAEYSSFSIGNANNYYKLSAANYSGTAGDAFLGFPNINGSNQHGNFFSTWDNCHDKCHPECGSDDIKYRSCSDQYEAGWWFNSCGLANLNGVWHATPRHRHRSTSVSWPSWRFAESLKFSEMFLIHH</sequence>
<feature type="region of interest" description="Disordered" evidence="2">
    <location>
        <begin position="53"/>
        <end position="108"/>
    </location>
</feature>
<evidence type="ECO:0000313" key="4">
    <source>
        <dbReference type="EMBL" id="CAJ0947137.1"/>
    </source>
</evidence>
<keyword evidence="5" id="KW-1185">Reference proteome</keyword>
<dbReference type="SUPFAM" id="SSF56496">
    <property type="entry name" value="Fibrinogen C-terminal domain-like"/>
    <property type="match status" value="2"/>
</dbReference>
<evidence type="ECO:0000259" key="3">
    <source>
        <dbReference type="PROSITE" id="PS51406"/>
    </source>
</evidence>
<dbReference type="Pfam" id="PF00147">
    <property type="entry name" value="Fibrinogen_C"/>
    <property type="match status" value="2"/>
</dbReference>
<dbReference type="PANTHER" id="PTHR19143">
    <property type="entry name" value="FIBRINOGEN/TENASCIN/ANGIOPOEITIN"/>
    <property type="match status" value="1"/>
</dbReference>
<comment type="caution">
    <text evidence="4">The sequence shown here is derived from an EMBL/GenBank/DDBJ whole genome shotgun (WGS) entry which is preliminary data.</text>
</comment>
<reference evidence="4" key="1">
    <citation type="submission" date="2023-07" db="EMBL/GenBank/DDBJ databases">
        <authorList>
            <person name="Stuckert A."/>
        </authorList>
    </citation>
    <scope>NUCLEOTIDE SEQUENCE</scope>
</reference>
<evidence type="ECO:0000313" key="5">
    <source>
        <dbReference type="Proteomes" id="UP001176940"/>
    </source>
</evidence>
<protein>
    <recommendedName>
        <fullName evidence="3">Fibrinogen C-terminal domain-containing protein</fullName>
    </recommendedName>
</protein>
<feature type="domain" description="Fibrinogen C-terminal" evidence="3">
    <location>
        <begin position="1"/>
        <end position="297"/>
    </location>
</feature>
<evidence type="ECO:0000256" key="2">
    <source>
        <dbReference type="SAM" id="MobiDB-lite"/>
    </source>
</evidence>
<dbReference type="InterPro" id="IPR002181">
    <property type="entry name" value="Fibrinogen_a/b/g_C_dom"/>
</dbReference>
<feature type="compositionally biased region" description="Basic residues" evidence="2">
    <location>
        <begin position="81"/>
        <end position="91"/>
    </location>
</feature>
<dbReference type="Proteomes" id="UP001176940">
    <property type="component" value="Unassembled WGS sequence"/>
</dbReference>
<organism evidence="4 5">
    <name type="scientific">Ranitomeya imitator</name>
    <name type="common">mimic poison frog</name>
    <dbReference type="NCBI Taxonomy" id="111125"/>
    <lineage>
        <taxon>Eukaryota</taxon>
        <taxon>Metazoa</taxon>
        <taxon>Chordata</taxon>
        <taxon>Craniata</taxon>
        <taxon>Vertebrata</taxon>
        <taxon>Euteleostomi</taxon>
        <taxon>Amphibia</taxon>
        <taxon>Batrachia</taxon>
        <taxon>Anura</taxon>
        <taxon>Neobatrachia</taxon>
        <taxon>Hyloidea</taxon>
        <taxon>Dendrobatidae</taxon>
        <taxon>Dendrobatinae</taxon>
        <taxon>Ranitomeya</taxon>
    </lineage>
</organism>
<accession>A0ABN9LQV2</accession>
<keyword evidence="1" id="KW-1015">Disulfide bond</keyword>
<evidence type="ECO:0000256" key="1">
    <source>
        <dbReference type="ARBA" id="ARBA00023157"/>
    </source>
</evidence>
<dbReference type="PROSITE" id="PS51406">
    <property type="entry name" value="FIBRINOGEN_C_2"/>
    <property type="match status" value="1"/>
</dbReference>
<dbReference type="PROSITE" id="PS00514">
    <property type="entry name" value="FIBRINOGEN_C_1"/>
    <property type="match status" value="1"/>
</dbReference>
<gene>
    <name evidence="4" type="ORF">RIMI_LOCUS11597074</name>
</gene>
<dbReference type="InterPro" id="IPR014716">
    <property type="entry name" value="Fibrinogen_a/b/g_C_1"/>
</dbReference>
<dbReference type="PANTHER" id="PTHR19143:SF185">
    <property type="entry name" value="ANGIOPOIETIN-RELATED PROTEIN 5"/>
    <property type="match status" value="1"/>
</dbReference>
<dbReference type="InterPro" id="IPR036056">
    <property type="entry name" value="Fibrinogen-like_C"/>
</dbReference>
<name>A0ABN9LQV2_9NEOB</name>
<dbReference type="InterPro" id="IPR050373">
    <property type="entry name" value="Fibrinogen_C-term_domain"/>
</dbReference>
<dbReference type="SMART" id="SM00186">
    <property type="entry name" value="FBG"/>
    <property type="match status" value="1"/>
</dbReference>
<dbReference type="InterPro" id="IPR020837">
    <property type="entry name" value="Fibrinogen_CS"/>
</dbReference>
<feature type="compositionally biased region" description="Basic and acidic residues" evidence="2">
    <location>
        <begin position="53"/>
        <end position="65"/>
    </location>
</feature>